<evidence type="ECO:0000256" key="4">
    <source>
        <dbReference type="ARBA" id="ARBA00022989"/>
    </source>
</evidence>
<dbReference type="EMBL" id="VUNH01000007">
    <property type="protein sequence ID" value="MST55883.1"/>
    <property type="molecule type" value="Genomic_DNA"/>
</dbReference>
<keyword evidence="4 6" id="KW-1133">Transmembrane helix</keyword>
<feature type="transmembrane region" description="Helical" evidence="6">
    <location>
        <begin position="89"/>
        <end position="109"/>
    </location>
</feature>
<reference evidence="8 9" key="1">
    <citation type="submission" date="2019-08" db="EMBL/GenBank/DDBJ databases">
        <title>In-depth cultivation of the pig gut microbiome towards novel bacterial diversity and tailored functional studies.</title>
        <authorList>
            <person name="Wylensek D."/>
            <person name="Hitch T.C.A."/>
            <person name="Clavel T."/>
        </authorList>
    </citation>
    <scope>NUCLEOTIDE SEQUENCE [LARGE SCALE GENOMIC DNA]</scope>
    <source>
        <strain evidence="8 9">SM-530-WT-4B</strain>
    </source>
</reference>
<comment type="subcellular location">
    <subcellularLocation>
        <location evidence="1">Membrane</location>
        <topology evidence="1">Multi-pass membrane protein</topology>
    </subcellularLocation>
</comment>
<keyword evidence="2" id="KW-0813">Transport</keyword>
<keyword evidence="9" id="KW-1185">Reference proteome</keyword>
<name>A0A6L5YCQ5_9BACT</name>
<feature type="transmembrane region" description="Helical" evidence="6">
    <location>
        <begin position="174"/>
        <end position="193"/>
    </location>
</feature>
<dbReference type="AlphaFoldDB" id="A0A6L5YCQ5"/>
<dbReference type="RefSeq" id="WP_154528971.1">
    <property type="nucleotide sequence ID" value="NZ_VUNH01000007.1"/>
</dbReference>
<organism evidence="8 9">
    <name type="scientific">Pyramidobacter porci</name>
    <dbReference type="NCBI Taxonomy" id="2605789"/>
    <lineage>
        <taxon>Bacteria</taxon>
        <taxon>Thermotogati</taxon>
        <taxon>Synergistota</taxon>
        <taxon>Synergistia</taxon>
        <taxon>Synergistales</taxon>
        <taxon>Dethiosulfovibrionaceae</taxon>
        <taxon>Pyramidobacter</taxon>
    </lineage>
</organism>
<evidence type="ECO:0000256" key="5">
    <source>
        <dbReference type="ARBA" id="ARBA00023136"/>
    </source>
</evidence>
<accession>A0A6L5YCQ5</accession>
<feature type="domain" description="Citrate transporter-like" evidence="7">
    <location>
        <begin position="14"/>
        <end position="319"/>
    </location>
</feature>
<evidence type="ECO:0000256" key="3">
    <source>
        <dbReference type="ARBA" id="ARBA00022692"/>
    </source>
</evidence>
<dbReference type="InterPro" id="IPR004680">
    <property type="entry name" value="Cit_transptr-like_dom"/>
</dbReference>
<evidence type="ECO:0000256" key="1">
    <source>
        <dbReference type="ARBA" id="ARBA00004141"/>
    </source>
</evidence>
<comment type="caution">
    <text evidence="8">The sequence shown here is derived from an EMBL/GenBank/DDBJ whole genome shotgun (WGS) entry which is preliminary data.</text>
</comment>
<feature type="transmembrane region" description="Helical" evidence="6">
    <location>
        <begin position="390"/>
        <end position="413"/>
    </location>
</feature>
<evidence type="ECO:0000256" key="2">
    <source>
        <dbReference type="ARBA" id="ARBA00022448"/>
    </source>
</evidence>
<proteinExistence type="predicted"/>
<feature type="transmembrane region" description="Helical" evidence="6">
    <location>
        <begin position="267"/>
        <end position="294"/>
    </location>
</feature>
<protein>
    <recommendedName>
        <fullName evidence="7">Citrate transporter-like domain-containing protein</fullName>
    </recommendedName>
</protein>
<dbReference type="Pfam" id="PF03600">
    <property type="entry name" value="CitMHS"/>
    <property type="match status" value="1"/>
</dbReference>
<keyword evidence="5 6" id="KW-0472">Membrane</keyword>
<dbReference type="Proteomes" id="UP000473699">
    <property type="component" value="Unassembled WGS sequence"/>
</dbReference>
<evidence type="ECO:0000313" key="9">
    <source>
        <dbReference type="Proteomes" id="UP000473699"/>
    </source>
</evidence>
<keyword evidence="3 6" id="KW-0812">Transmembrane</keyword>
<sequence length="425" mass="43695">MDVLSLILFIIVIALAFFRKNNIGVLALAVGVVAVRLFGMNDRALIGAVSVSLFVTLVGITLLFAVITSTGALELLARKIIAGAGKRTWMIPILMYLAGFTIVAVGPGGVPALAIIPPLAAAIAVEVGYNPLMLALIGICGMTSGRFSPITPEGTIILSAVAKAGYTGNVTPAIWVNAVLYNLILAVVIYIAFKGYKVKAAPDAEVKRAEKFSGKQIVALLSILAMLFLIVYAKVNLGLAALSVAAVLLVFHVADDSKCIKAIPWNTIILVLGVGALLSIVAQAGGIALLSGGLSKIMNSGTATPLMSLSAGLLSLVSSALGVVYPTMMPMCIDIAKQIGGVNPAALMSAVAAAGAASGISPMSTGGALIIAAIAGENRINLTKEDENKLFVQLLIISMLTLVLLFAVSWLFYGPVADVLSPSAL</sequence>
<dbReference type="GO" id="GO:0016020">
    <property type="term" value="C:membrane"/>
    <property type="evidence" value="ECO:0007669"/>
    <property type="project" value="UniProtKB-SubCell"/>
</dbReference>
<evidence type="ECO:0000259" key="7">
    <source>
        <dbReference type="Pfam" id="PF03600"/>
    </source>
</evidence>
<evidence type="ECO:0000313" key="8">
    <source>
        <dbReference type="EMBL" id="MST55883.1"/>
    </source>
</evidence>
<feature type="transmembrane region" description="Helical" evidence="6">
    <location>
        <begin position="44"/>
        <end position="77"/>
    </location>
</feature>
<feature type="transmembrane region" description="Helical" evidence="6">
    <location>
        <begin position="239"/>
        <end position="255"/>
    </location>
</feature>
<evidence type="ECO:0000256" key="6">
    <source>
        <dbReference type="SAM" id="Phobius"/>
    </source>
</evidence>
<feature type="transmembrane region" description="Helical" evidence="6">
    <location>
        <begin position="306"/>
        <end position="325"/>
    </location>
</feature>
<gene>
    <name evidence="8" type="ORF">FYJ74_07545</name>
</gene>
<feature type="transmembrane region" description="Helical" evidence="6">
    <location>
        <begin position="346"/>
        <end position="375"/>
    </location>
</feature>
<feature type="transmembrane region" description="Helical" evidence="6">
    <location>
        <begin position="214"/>
        <end position="233"/>
    </location>
</feature>
<dbReference type="GO" id="GO:0055085">
    <property type="term" value="P:transmembrane transport"/>
    <property type="evidence" value="ECO:0007669"/>
    <property type="project" value="InterPro"/>
</dbReference>